<keyword evidence="2" id="KW-1185">Reference proteome</keyword>
<reference evidence="2" key="1">
    <citation type="journal article" date="2022" name="Mol. Ecol. Resour.">
        <title>The genomes of chicory, endive, great burdock and yacon provide insights into Asteraceae palaeo-polyploidization history and plant inulin production.</title>
        <authorList>
            <person name="Fan W."/>
            <person name="Wang S."/>
            <person name="Wang H."/>
            <person name="Wang A."/>
            <person name="Jiang F."/>
            <person name="Liu H."/>
            <person name="Zhao H."/>
            <person name="Xu D."/>
            <person name="Zhang Y."/>
        </authorList>
    </citation>
    <scope>NUCLEOTIDE SEQUENCE [LARGE SCALE GENOMIC DNA]</scope>
    <source>
        <strain evidence="2">cv. Yunnan</strain>
    </source>
</reference>
<evidence type="ECO:0000313" key="2">
    <source>
        <dbReference type="Proteomes" id="UP001056120"/>
    </source>
</evidence>
<evidence type="ECO:0000313" key="1">
    <source>
        <dbReference type="EMBL" id="KAI3813549.1"/>
    </source>
</evidence>
<gene>
    <name evidence="1" type="ORF">L1987_18275</name>
</gene>
<accession>A0ACB9IZ47</accession>
<dbReference type="EMBL" id="CM042023">
    <property type="protein sequence ID" value="KAI3813549.1"/>
    <property type="molecule type" value="Genomic_DNA"/>
</dbReference>
<comment type="caution">
    <text evidence="1">The sequence shown here is derived from an EMBL/GenBank/DDBJ whole genome shotgun (WGS) entry which is preliminary data.</text>
</comment>
<protein>
    <submittedName>
        <fullName evidence="1">Uncharacterized protein</fullName>
    </submittedName>
</protein>
<reference evidence="1 2" key="2">
    <citation type="journal article" date="2022" name="Mol. Ecol. Resour.">
        <title>The genomes of chicory, endive, great burdock and yacon provide insights into Asteraceae paleo-polyploidization history and plant inulin production.</title>
        <authorList>
            <person name="Fan W."/>
            <person name="Wang S."/>
            <person name="Wang H."/>
            <person name="Wang A."/>
            <person name="Jiang F."/>
            <person name="Liu H."/>
            <person name="Zhao H."/>
            <person name="Xu D."/>
            <person name="Zhang Y."/>
        </authorList>
    </citation>
    <scope>NUCLEOTIDE SEQUENCE [LARGE SCALE GENOMIC DNA]</scope>
    <source>
        <strain evidence="2">cv. Yunnan</strain>
        <tissue evidence="1">Leaves</tissue>
    </source>
</reference>
<sequence>MGTKTSIDVVIRIANRYLALVMSVCASSILLSPFLASETLRSLHIGAQYQLELLLHCLLLSQSALRSNMDLTASRAGDWLSGDGDTKSSSCVDSASGWFSGR</sequence>
<dbReference type="Proteomes" id="UP001056120">
    <property type="component" value="Linkage Group LG06"/>
</dbReference>
<name>A0ACB9IZ47_9ASTR</name>
<proteinExistence type="predicted"/>
<organism evidence="1 2">
    <name type="scientific">Smallanthus sonchifolius</name>
    <dbReference type="NCBI Taxonomy" id="185202"/>
    <lineage>
        <taxon>Eukaryota</taxon>
        <taxon>Viridiplantae</taxon>
        <taxon>Streptophyta</taxon>
        <taxon>Embryophyta</taxon>
        <taxon>Tracheophyta</taxon>
        <taxon>Spermatophyta</taxon>
        <taxon>Magnoliopsida</taxon>
        <taxon>eudicotyledons</taxon>
        <taxon>Gunneridae</taxon>
        <taxon>Pentapetalae</taxon>
        <taxon>asterids</taxon>
        <taxon>campanulids</taxon>
        <taxon>Asterales</taxon>
        <taxon>Asteraceae</taxon>
        <taxon>Asteroideae</taxon>
        <taxon>Heliantheae alliance</taxon>
        <taxon>Millerieae</taxon>
        <taxon>Smallanthus</taxon>
    </lineage>
</organism>